<dbReference type="InterPro" id="IPR011011">
    <property type="entry name" value="Znf_FYVE_PHD"/>
</dbReference>
<dbReference type="SUPFAM" id="SSF57903">
    <property type="entry name" value="FYVE/PHD zinc finger"/>
    <property type="match status" value="1"/>
</dbReference>
<dbReference type="GO" id="GO:0008234">
    <property type="term" value="F:cysteine-type peptidase activity"/>
    <property type="evidence" value="ECO:0007669"/>
    <property type="project" value="InterPro"/>
</dbReference>
<evidence type="ECO:0000256" key="5">
    <source>
        <dbReference type="ARBA" id="ARBA00022801"/>
    </source>
</evidence>
<dbReference type="Pfam" id="PF02902">
    <property type="entry name" value="Peptidase_C48"/>
    <property type="match status" value="1"/>
</dbReference>
<evidence type="ECO:0000256" key="1">
    <source>
        <dbReference type="ARBA" id="ARBA00005234"/>
    </source>
</evidence>
<gene>
    <name evidence="8" type="ORF">HF521_000445</name>
</gene>
<comment type="caution">
    <text evidence="8">The sequence shown here is derived from an EMBL/GenBank/DDBJ whole genome shotgun (WGS) entry which is preliminary data.</text>
</comment>
<protein>
    <recommendedName>
        <fullName evidence="7">Ubiquitin-like protease family profile domain-containing protein</fullName>
    </recommendedName>
</protein>
<accession>A0A8T0BWM3</accession>
<dbReference type="InterPro" id="IPR013083">
    <property type="entry name" value="Znf_RING/FYVE/PHD"/>
</dbReference>
<reference evidence="8" key="1">
    <citation type="submission" date="2020-08" db="EMBL/GenBank/DDBJ databases">
        <title>Chromosome-level assembly of Southern catfish (Silurus meridionalis) provides insights into visual adaptation to the nocturnal and benthic lifestyles.</title>
        <authorList>
            <person name="Zhang Y."/>
            <person name="Wang D."/>
            <person name="Peng Z."/>
        </authorList>
    </citation>
    <scope>NUCLEOTIDE SEQUENCE</scope>
    <source>
        <strain evidence="8">SWU-2019-XX</strain>
        <tissue evidence="8">Muscle</tissue>
    </source>
</reference>
<keyword evidence="9" id="KW-1185">Reference proteome</keyword>
<evidence type="ECO:0000313" key="9">
    <source>
        <dbReference type="Proteomes" id="UP000606274"/>
    </source>
</evidence>
<keyword evidence="6" id="KW-0862">Zinc</keyword>
<dbReference type="PROSITE" id="PS01359">
    <property type="entry name" value="ZF_PHD_1"/>
    <property type="match status" value="1"/>
</dbReference>
<keyword evidence="4" id="KW-0863">Zinc-finger</keyword>
<dbReference type="GO" id="GO:0008270">
    <property type="term" value="F:zinc ion binding"/>
    <property type="evidence" value="ECO:0007669"/>
    <property type="project" value="UniProtKB-KW"/>
</dbReference>
<dbReference type="Proteomes" id="UP000606274">
    <property type="component" value="Unassembled WGS sequence"/>
</dbReference>
<dbReference type="Gene3D" id="3.40.395.10">
    <property type="entry name" value="Adenoviral Proteinase, Chain A"/>
    <property type="match status" value="1"/>
</dbReference>
<keyword evidence="2" id="KW-0645">Protease</keyword>
<dbReference type="InterPro" id="IPR038765">
    <property type="entry name" value="Papain-like_cys_pep_sf"/>
</dbReference>
<evidence type="ECO:0000256" key="2">
    <source>
        <dbReference type="ARBA" id="ARBA00022670"/>
    </source>
</evidence>
<comment type="similarity">
    <text evidence="1">Belongs to the peptidase C48 family.</text>
</comment>
<dbReference type="PROSITE" id="PS50600">
    <property type="entry name" value="ULP_PROTEASE"/>
    <property type="match status" value="1"/>
</dbReference>
<dbReference type="InterPro" id="IPR019786">
    <property type="entry name" value="Zinc_finger_PHD-type_CS"/>
</dbReference>
<name>A0A8T0BWM3_SILME</name>
<proteinExistence type="inferred from homology"/>
<dbReference type="InterPro" id="IPR001965">
    <property type="entry name" value="Znf_PHD"/>
</dbReference>
<evidence type="ECO:0000256" key="6">
    <source>
        <dbReference type="ARBA" id="ARBA00022833"/>
    </source>
</evidence>
<evidence type="ECO:0000256" key="4">
    <source>
        <dbReference type="ARBA" id="ARBA00022771"/>
    </source>
</evidence>
<keyword evidence="5" id="KW-0378">Hydrolase</keyword>
<feature type="domain" description="Ubiquitin-like protease family profile" evidence="7">
    <location>
        <begin position="200"/>
        <end position="351"/>
    </location>
</feature>
<evidence type="ECO:0000313" key="8">
    <source>
        <dbReference type="EMBL" id="KAF7711434.1"/>
    </source>
</evidence>
<dbReference type="SUPFAM" id="SSF54001">
    <property type="entry name" value="Cysteine proteinases"/>
    <property type="match status" value="1"/>
</dbReference>
<keyword evidence="3" id="KW-0479">Metal-binding</keyword>
<sequence>MPKRRRKTIMNPTMYSAIVTYKTGSGYPLGLSKDQKSNFRKKTAIFDIEDLHHQSPQGFHHHLPSPKELHHLSPQRFHHHLPSLKELHHLSSQGFHHHLSSLKDLHHQSPQRFHHHLPSLKELHHLSPQGFHHHLPSLKELHHLSPQGFHHHLPSLKELHHQSLYLCHHHLPLKQKQYSTASSALFKRHGQEEMPMCCSPELFFADINKTTPNNELESEVINAYIFLLLRRFNAQPKELAFQIDSFEMRNWNGKKSKLKVHPTMYKYLIGIVNDHHHWTVVVMLPSQRRALFSDPLGESSAKLKQCQDVTRAFMRQKGCNFSRWSCDTLPHPKQQDGTSCGILALKFAEFVLREEPIVLINTKEGVEDLRKEIAVTLLQNSDDLSQLCHVCGEKSGNNNWIACDCCNWWYHQSCIQATSQVHFLCHACQN</sequence>
<organism evidence="8 9">
    <name type="scientific">Silurus meridionalis</name>
    <name type="common">Southern catfish</name>
    <name type="synonym">Silurus soldatovi meridionalis</name>
    <dbReference type="NCBI Taxonomy" id="175797"/>
    <lineage>
        <taxon>Eukaryota</taxon>
        <taxon>Metazoa</taxon>
        <taxon>Chordata</taxon>
        <taxon>Craniata</taxon>
        <taxon>Vertebrata</taxon>
        <taxon>Euteleostomi</taxon>
        <taxon>Actinopterygii</taxon>
        <taxon>Neopterygii</taxon>
        <taxon>Teleostei</taxon>
        <taxon>Ostariophysi</taxon>
        <taxon>Siluriformes</taxon>
        <taxon>Siluridae</taxon>
        <taxon>Silurus</taxon>
    </lineage>
</organism>
<dbReference type="EMBL" id="JABFDY010000001">
    <property type="protein sequence ID" value="KAF7711434.1"/>
    <property type="molecule type" value="Genomic_DNA"/>
</dbReference>
<dbReference type="InterPro" id="IPR003653">
    <property type="entry name" value="Peptidase_C48_C"/>
</dbReference>
<dbReference type="AlphaFoldDB" id="A0A8T0BWM3"/>
<dbReference type="SMART" id="SM00249">
    <property type="entry name" value="PHD"/>
    <property type="match status" value="1"/>
</dbReference>
<dbReference type="GO" id="GO:0006508">
    <property type="term" value="P:proteolysis"/>
    <property type="evidence" value="ECO:0007669"/>
    <property type="project" value="UniProtKB-KW"/>
</dbReference>
<evidence type="ECO:0000256" key="3">
    <source>
        <dbReference type="ARBA" id="ARBA00022723"/>
    </source>
</evidence>
<evidence type="ECO:0000259" key="7">
    <source>
        <dbReference type="PROSITE" id="PS50600"/>
    </source>
</evidence>
<dbReference type="Gene3D" id="3.30.40.10">
    <property type="entry name" value="Zinc/RING finger domain, C3HC4 (zinc finger)"/>
    <property type="match status" value="1"/>
</dbReference>